<evidence type="ECO:0000259" key="2">
    <source>
        <dbReference type="PROSITE" id="PS51819"/>
    </source>
</evidence>
<dbReference type="PANTHER" id="PTHR35908">
    <property type="entry name" value="HYPOTHETICAL FUSION PROTEIN"/>
    <property type="match status" value="1"/>
</dbReference>
<dbReference type="Pfam" id="PF18029">
    <property type="entry name" value="Glyoxalase_6"/>
    <property type="match status" value="1"/>
</dbReference>
<evidence type="ECO:0000256" key="1">
    <source>
        <dbReference type="SAM" id="MobiDB-lite"/>
    </source>
</evidence>
<reference evidence="3 4" key="1">
    <citation type="journal article" date="2011" name="BMC Genomics">
        <title>Genome-wide analysis of the role of GlnR in Streptomyces venezuelae provides new insights into global nitrogen regulation in actinomycetes.</title>
        <authorList>
            <person name="Pullan S.T."/>
            <person name="Bibb M.J."/>
            <person name="Merrick M."/>
        </authorList>
    </citation>
    <scope>NUCLEOTIDE SEQUENCE [LARGE SCALE GENOMIC DNA]</scope>
    <source>
        <strain evidence="4">ATCC 10712 / CBS 650.69 / DSM 40230 / JCM 4526 / NBRC 13096 / PD 04745</strain>
    </source>
</reference>
<dbReference type="RefSeq" id="WP_015034139.1">
    <property type="nucleotide sequence ID" value="NC_018750.1"/>
</dbReference>
<evidence type="ECO:0000313" key="3">
    <source>
        <dbReference type="EMBL" id="CCA56223.1"/>
    </source>
</evidence>
<dbReference type="PANTHER" id="PTHR35908:SF1">
    <property type="entry name" value="CONSERVED PROTEIN"/>
    <property type="match status" value="1"/>
</dbReference>
<dbReference type="InterPro" id="IPR029068">
    <property type="entry name" value="Glyas_Bleomycin-R_OHBP_Dase"/>
</dbReference>
<accession>F2R7D8</accession>
<dbReference type="STRING" id="953739.SVEN_2937"/>
<dbReference type="InterPro" id="IPR041581">
    <property type="entry name" value="Glyoxalase_6"/>
</dbReference>
<feature type="domain" description="VOC" evidence="2">
    <location>
        <begin position="4"/>
        <end position="121"/>
    </location>
</feature>
<dbReference type="KEGG" id="sve:SVEN_2937"/>
<dbReference type="Gene3D" id="3.10.180.10">
    <property type="entry name" value="2,3-Dihydroxybiphenyl 1,2-Dioxygenase, domain 1"/>
    <property type="match status" value="1"/>
</dbReference>
<gene>
    <name evidence="3" type="ordered locus">SVEN_2937</name>
</gene>
<feature type="region of interest" description="Disordered" evidence="1">
    <location>
        <begin position="116"/>
        <end position="139"/>
    </location>
</feature>
<sequence length="139" mass="15222">MLMRLTAVNLDCADPLALADFYHRATGLPLHERSDGEFAGLGGGEHGLLMGFQRVDDHRPPTWPGRDVPQQLHLDFTVDDLDEAVARLVEWGATVPEPQPRPDLWRVVLDPAGHPFCLSPRKPAPAGGDTDANGTRSDR</sequence>
<keyword evidence="4" id="KW-1185">Reference proteome</keyword>
<dbReference type="OrthoDB" id="1645442at2"/>
<dbReference type="InterPro" id="IPR037523">
    <property type="entry name" value="VOC_core"/>
</dbReference>
<dbReference type="PATRIC" id="fig|953739.5.peg.5131"/>
<dbReference type="EMBL" id="FR845719">
    <property type="protein sequence ID" value="CCA56223.1"/>
    <property type="molecule type" value="Genomic_DNA"/>
</dbReference>
<organism evidence="3 4">
    <name type="scientific">Streptomyces venezuelae (strain ATCC 10712 / CBS 650.69 / DSM 40230 / JCM 4526 / NBRC 13096 / PD 04745)</name>
    <dbReference type="NCBI Taxonomy" id="953739"/>
    <lineage>
        <taxon>Bacteria</taxon>
        <taxon>Bacillati</taxon>
        <taxon>Actinomycetota</taxon>
        <taxon>Actinomycetes</taxon>
        <taxon>Kitasatosporales</taxon>
        <taxon>Streptomycetaceae</taxon>
        <taxon>Streptomyces</taxon>
    </lineage>
</organism>
<dbReference type="GeneID" id="51863505"/>
<protein>
    <recommendedName>
        <fullName evidence="2">VOC domain-containing protein</fullName>
    </recommendedName>
</protein>
<proteinExistence type="predicted"/>
<evidence type="ECO:0000313" key="4">
    <source>
        <dbReference type="Proteomes" id="UP000006854"/>
    </source>
</evidence>
<dbReference type="AlphaFoldDB" id="F2R7D8"/>
<dbReference type="Proteomes" id="UP000006854">
    <property type="component" value="Chromosome"/>
</dbReference>
<name>F2R7D8_STRVP</name>
<dbReference type="HOGENOM" id="CLU_108054_2_1_11"/>
<dbReference type="PROSITE" id="PS51819">
    <property type="entry name" value="VOC"/>
    <property type="match status" value="1"/>
</dbReference>
<dbReference type="SUPFAM" id="SSF54593">
    <property type="entry name" value="Glyoxalase/Bleomycin resistance protein/Dihydroxybiphenyl dioxygenase"/>
    <property type="match status" value="1"/>
</dbReference>
<dbReference type="eggNOG" id="COG0346">
    <property type="taxonomic scope" value="Bacteria"/>
</dbReference>
<dbReference type="CDD" id="cd06587">
    <property type="entry name" value="VOC"/>
    <property type="match status" value="1"/>
</dbReference>